<proteinExistence type="predicted"/>
<accession>A0A561DYS7</accession>
<dbReference type="AlphaFoldDB" id="A0A561DYS7"/>
<dbReference type="EMBL" id="VIVN01000001">
    <property type="protein sequence ID" value="TWE08527.1"/>
    <property type="molecule type" value="Genomic_DNA"/>
</dbReference>
<evidence type="ECO:0000313" key="1">
    <source>
        <dbReference type="EMBL" id="TWE08527.1"/>
    </source>
</evidence>
<sequence length="30" mass="3654">MVFKARLWRILTKNQKLRLLKQKAAHKSFV</sequence>
<reference evidence="1 2" key="1">
    <citation type="submission" date="2019-06" db="EMBL/GenBank/DDBJ databases">
        <title>Sorghum-associated microbial communities from plants grown in Nebraska, USA.</title>
        <authorList>
            <person name="Schachtman D."/>
        </authorList>
    </citation>
    <scope>NUCLEOTIDE SEQUENCE [LARGE SCALE GENOMIC DNA]</scope>
    <source>
        <strain evidence="1 2">2482</strain>
    </source>
</reference>
<evidence type="ECO:0000313" key="2">
    <source>
        <dbReference type="Proteomes" id="UP000319671"/>
    </source>
</evidence>
<name>A0A561DYS7_9BACI</name>
<gene>
    <name evidence="1" type="ORF">FB550_101553</name>
</gene>
<keyword evidence="2" id="KW-1185">Reference proteome</keyword>
<comment type="caution">
    <text evidence="1">The sequence shown here is derived from an EMBL/GenBank/DDBJ whole genome shotgun (WGS) entry which is preliminary data.</text>
</comment>
<organism evidence="1 2">
    <name type="scientific">Neobacillus bataviensis</name>
    <dbReference type="NCBI Taxonomy" id="220685"/>
    <lineage>
        <taxon>Bacteria</taxon>
        <taxon>Bacillati</taxon>
        <taxon>Bacillota</taxon>
        <taxon>Bacilli</taxon>
        <taxon>Bacillales</taxon>
        <taxon>Bacillaceae</taxon>
        <taxon>Neobacillus</taxon>
    </lineage>
</organism>
<dbReference type="Proteomes" id="UP000319671">
    <property type="component" value="Unassembled WGS sequence"/>
</dbReference>
<protein>
    <submittedName>
        <fullName evidence="1">Uncharacterized protein</fullName>
    </submittedName>
</protein>